<accession>A0A0M0HWQ7</accession>
<evidence type="ECO:0000313" key="2">
    <source>
        <dbReference type="Proteomes" id="UP000037530"/>
    </source>
</evidence>
<name>A0A0M0HWQ7_9VIBR</name>
<dbReference type="AlphaFoldDB" id="A0A0M0HWQ7"/>
<dbReference type="OrthoDB" id="5829898at2"/>
<proteinExistence type="predicted"/>
<dbReference type="PATRIC" id="fig|171383.3.peg.3592"/>
<dbReference type="Proteomes" id="UP000037530">
    <property type="component" value="Unassembled WGS sequence"/>
</dbReference>
<keyword evidence="2" id="KW-1185">Reference proteome</keyword>
<dbReference type="RefSeq" id="WP_053410387.1">
    <property type="nucleotide sequence ID" value="NZ_LHPI01000019.1"/>
</dbReference>
<dbReference type="EMBL" id="LHPI01000019">
    <property type="protein sequence ID" value="KOO06312.1"/>
    <property type="molecule type" value="Genomic_DNA"/>
</dbReference>
<gene>
    <name evidence="1" type="ORF">AKJ31_17600</name>
</gene>
<reference evidence="2" key="1">
    <citation type="submission" date="2015-08" db="EMBL/GenBank/DDBJ databases">
        <title>Vibrio galatheae sp. nov., a novel member of the Vibrionaceae family isolated from the Solomon Islands.</title>
        <authorList>
            <person name="Giubergia S."/>
            <person name="Machado H."/>
            <person name="Mateiu R.V."/>
            <person name="Gram L."/>
        </authorList>
    </citation>
    <scope>NUCLEOTIDE SEQUENCE [LARGE SCALE GENOMIC DNA]</scope>
    <source>
        <strain evidence="2">DSM 19134</strain>
    </source>
</reference>
<organism evidence="1 2">
    <name type="scientific">Vibrio hepatarius</name>
    <dbReference type="NCBI Taxonomy" id="171383"/>
    <lineage>
        <taxon>Bacteria</taxon>
        <taxon>Pseudomonadati</taxon>
        <taxon>Pseudomonadota</taxon>
        <taxon>Gammaproteobacteria</taxon>
        <taxon>Vibrionales</taxon>
        <taxon>Vibrionaceae</taxon>
        <taxon>Vibrio</taxon>
        <taxon>Vibrio oreintalis group</taxon>
    </lineage>
</organism>
<comment type="caution">
    <text evidence="1">The sequence shown here is derived from an EMBL/GenBank/DDBJ whole genome shotgun (WGS) entry which is preliminary data.</text>
</comment>
<sequence>MTDLELEFEHIYIEARAERWPLIERFLFSYFCMREGYLSKQGKPDWELARSNTIHSKSVTHLKCSELEPLVPLTVIIGEIKRYQRDGRLTPSVLQRILNSLLHYAVISKDEKSALRKAGLLNTMPADWYQSDAKDLYSRFLKVGIQLLPS</sequence>
<evidence type="ECO:0000313" key="1">
    <source>
        <dbReference type="EMBL" id="KOO06312.1"/>
    </source>
</evidence>
<protein>
    <submittedName>
        <fullName evidence="1">Uncharacterized protein</fullName>
    </submittedName>
</protein>